<keyword evidence="2 7" id="KW-0349">Heme</keyword>
<dbReference type="Proteomes" id="UP001516023">
    <property type="component" value="Unassembled WGS sequence"/>
</dbReference>
<evidence type="ECO:0000256" key="7">
    <source>
        <dbReference type="PIRSR" id="PIRSR602401-1"/>
    </source>
</evidence>
<evidence type="ECO:0000256" key="4">
    <source>
        <dbReference type="ARBA" id="ARBA00023002"/>
    </source>
</evidence>
<evidence type="ECO:0000256" key="5">
    <source>
        <dbReference type="ARBA" id="ARBA00023004"/>
    </source>
</evidence>
<gene>
    <name evidence="9" type="ORF">HJC23_009530</name>
</gene>
<keyword evidence="3 7" id="KW-0479">Metal-binding</keyword>
<dbReference type="PRINTS" id="PR00463">
    <property type="entry name" value="EP450I"/>
</dbReference>
<evidence type="ECO:0000313" key="10">
    <source>
        <dbReference type="Proteomes" id="UP001516023"/>
    </source>
</evidence>
<evidence type="ECO:0000256" key="3">
    <source>
        <dbReference type="ARBA" id="ARBA00022723"/>
    </source>
</evidence>
<evidence type="ECO:0008006" key="11">
    <source>
        <dbReference type="Google" id="ProtNLM"/>
    </source>
</evidence>
<dbReference type="InterPro" id="IPR002401">
    <property type="entry name" value="Cyt_P450_E_grp-I"/>
</dbReference>
<evidence type="ECO:0000256" key="1">
    <source>
        <dbReference type="ARBA" id="ARBA00010617"/>
    </source>
</evidence>
<dbReference type="GO" id="GO:0046872">
    <property type="term" value="F:metal ion binding"/>
    <property type="evidence" value="ECO:0007669"/>
    <property type="project" value="UniProtKB-KW"/>
</dbReference>
<evidence type="ECO:0000313" key="9">
    <source>
        <dbReference type="EMBL" id="KAL3795357.1"/>
    </source>
</evidence>
<comment type="cofactor">
    <cofactor evidence="7">
        <name>heme</name>
        <dbReference type="ChEBI" id="CHEBI:30413"/>
    </cofactor>
</comment>
<dbReference type="GO" id="GO:0004497">
    <property type="term" value="F:monooxygenase activity"/>
    <property type="evidence" value="ECO:0007669"/>
    <property type="project" value="UniProtKB-KW"/>
</dbReference>
<dbReference type="SUPFAM" id="SSF48264">
    <property type="entry name" value="Cytochrome P450"/>
    <property type="match status" value="1"/>
</dbReference>
<name>A0ABD3Q4U8_9STRA</name>
<dbReference type="EMBL" id="JABMIG020000072">
    <property type="protein sequence ID" value="KAL3795357.1"/>
    <property type="molecule type" value="Genomic_DNA"/>
</dbReference>
<evidence type="ECO:0000256" key="6">
    <source>
        <dbReference type="ARBA" id="ARBA00023033"/>
    </source>
</evidence>
<keyword evidence="6 8" id="KW-0503">Monooxygenase</keyword>
<sequence>MRLGCPFIDYGPFSKLAKLSRKYGKIFKSYAFGYPIVSVSGVDNVKSLLKNEFQTDAKGIGTFMLGKHNIGSIFGEDMLLYENDAEKHGVLRRLVGSAMTPAAIGAAIPSIQDAARLQIDEMLKTKSPIKMEDVFQSYTLDIAWKQILGLDLKEEDVPNFHTAVKDWTAGLMSPLLLMPIKIPGLMRFTKVGRARKYLGTKIEEKIDKLERDGPDSSTLSKLYFATDDDGSTKLTRDQVIHNALLLIFAGTETSASTLTCASLFLALHPDVWERVRAEQNDIRSRYGDDFNQEVLNESVYLDAVIKETLRLQPPEMGELRAVKNTVVVDGNQVPKGWCVLFNVKQTHYNDPSTYEEDGSHMDHRKGFRPERWMSESTKPMEWMPFGEGRRRCIGERLAMTEMKIFLAIFARKVAKYELVNNIDQSLAVQWQTDTTLARPAGGVECTLVSA</sequence>
<accession>A0ABD3Q4U8</accession>
<keyword evidence="10" id="KW-1185">Reference proteome</keyword>
<dbReference type="Gene3D" id="1.10.630.10">
    <property type="entry name" value="Cytochrome P450"/>
    <property type="match status" value="1"/>
</dbReference>
<dbReference type="AlphaFoldDB" id="A0ABD3Q4U8"/>
<evidence type="ECO:0000256" key="8">
    <source>
        <dbReference type="RuleBase" id="RU000461"/>
    </source>
</evidence>
<feature type="binding site" description="axial binding residue" evidence="7">
    <location>
        <position position="392"/>
    </location>
    <ligand>
        <name>heme</name>
        <dbReference type="ChEBI" id="CHEBI:30413"/>
    </ligand>
    <ligandPart>
        <name>Fe</name>
        <dbReference type="ChEBI" id="CHEBI:18248"/>
    </ligandPart>
</feature>
<dbReference type="Pfam" id="PF00067">
    <property type="entry name" value="p450"/>
    <property type="match status" value="1"/>
</dbReference>
<dbReference type="PANTHER" id="PTHR24286">
    <property type="entry name" value="CYTOCHROME P450 26"/>
    <property type="match status" value="1"/>
</dbReference>
<dbReference type="PROSITE" id="PS00086">
    <property type="entry name" value="CYTOCHROME_P450"/>
    <property type="match status" value="1"/>
</dbReference>
<organism evidence="9 10">
    <name type="scientific">Cyclotella cryptica</name>
    <dbReference type="NCBI Taxonomy" id="29204"/>
    <lineage>
        <taxon>Eukaryota</taxon>
        <taxon>Sar</taxon>
        <taxon>Stramenopiles</taxon>
        <taxon>Ochrophyta</taxon>
        <taxon>Bacillariophyta</taxon>
        <taxon>Coscinodiscophyceae</taxon>
        <taxon>Thalassiosirophycidae</taxon>
        <taxon>Stephanodiscales</taxon>
        <taxon>Stephanodiscaceae</taxon>
        <taxon>Cyclotella</taxon>
    </lineage>
</organism>
<dbReference type="InterPro" id="IPR017972">
    <property type="entry name" value="Cyt_P450_CS"/>
</dbReference>
<evidence type="ECO:0000256" key="2">
    <source>
        <dbReference type="ARBA" id="ARBA00022617"/>
    </source>
</evidence>
<dbReference type="InterPro" id="IPR036396">
    <property type="entry name" value="Cyt_P450_sf"/>
</dbReference>
<protein>
    <recommendedName>
        <fullName evidence="11">Cytochrome P450</fullName>
    </recommendedName>
</protein>
<comment type="similarity">
    <text evidence="1 8">Belongs to the cytochrome P450 family.</text>
</comment>
<dbReference type="InterPro" id="IPR001128">
    <property type="entry name" value="Cyt_P450"/>
</dbReference>
<dbReference type="PANTHER" id="PTHR24286:SF384">
    <property type="entry name" value="P450, PUTATIVE (EUROFUNG)-RELATED"/>
    <property type="match status" value="1"/>
</dbReference>
<keyword evidence="5 7" id="KW-0408">Iron</keyword>
<keyword evidence="4 8" id="KW-0560">Oxidoreductase</keyword>
<reference evidence="9 10" key="1">
    <citation type="journal article" date="2020" name="G3 (Bethesda)">
        <title>Improved Reference Genome for Cyclotella cryptica CCMP332, a Model for Cell Wall Morphogenesis, Salinity Adaptation, and Lipid Production in Diatoms (Bacillariophyta).</title>
        <authorList>
            <person name="Roberts W.R."/>
            <person name="Downey K.M."/>
            <person name="Ruck E.C."/>
            <person name="Traller J.C."/>
            <person name="Alverson A.J."/>
        </authorList>
    </citation>
    <scope>NUCLEOTIDE SEQUENCE [LARGE SCALE GENOMIC DNA]</scope>
    <source>
        <strain evidence="9 10">CCMP332</strain>
    </source>
</reference>
<dbReference type="PRINTS" id="PR00385">
    <property type="entry name" value="P450"/>
</dbReference>
<comment type="caution">
    <text evidence="9">The sequence shown here is derived from an EMBL/GenBank/DDBJ whole genome shotgun (WGS) entry which is preliminary data.</text>
</comment>
<proteinExistence type="inferred from homology"/>